<dbReference type="SUPFAM" id="SSF52540">
    <property type="entry name" value="P-loop containing nucleoside triphosphate hydrolases"/>
    <property type="match status" value="1"/>
</dbReference>
<name>A0A3B1DYM3_9ZZZZ</name>
<protein>
    <recommendedName>
        <fullName evidence="2">Sulfotransferase family protein</fullName>
    </recommendedName>
</protein>
<dbReference type="InterPro" id="IPR027417">
    <property type="entry name" value="P-loop_NTPase"/>
</dbReference>
<gene>
    <name evidence="1" type="ORF">MNBD_PLANCTO03-897</name>
</gene>
<evidence type="ECO:0000313" key="1">
    <source>
        <dbReference type="EMBL" id="VAX41564.1"/>
    </source>
</evidence>
<reference evidence="1" key="1">
    <citation type="submission" date="2018-06" db="EMBL/GenBank/DDBJ databases">
        <authorList>
            <person name="Zhirakovskaya E."/>
        </authorList>
    </citation>
    <scope>NUCLEOTIDE SEQUENCE</scope>
</reference>
<proteinExistence type="predicted"/>
<feature type="non-terminal residue" evidence="1">
    <location>
        <position position="181"/>
    </location>
</feature>
<accession>A0A3B1DYM3</accession>
<organism evidence="1">
    <name type="scientific">hydrothermal vent metagenome</name>
    <dbReference type="NCBI Taxonomy" id="652676"/>
    <lineage>
        <taxon>unclassified sequences</taxon>
        <taxon>metagenomes</taxon>
        <taxon>ecological metagenomes</taxon>
    </lineage>
</organism>
<sequence length="181" mass="20792">MDRVVLLSEVHPLGVRMIDPAEQARRWHSLLAPAEMATWQGGRGRYDELIALLAQRTHAQGKTLLLRDWSHLDYLGTPFTEPSFASRSSQLLGPRFALCRFATVRHPADQWVSQQRLDMLRGRVEPAVYLRGCRAFAELAAEVGFVRYEDFTRDPEAELARLCEGLGVEYDPAWRSRYRSY</sequence>
<dbReference type="AlphaFoldDB" id="A0A3B1DYM3"/>
<dbReference type="EMBL" id="UOGK01000562">
    <property type="protein sequence ID" value="VAX41564.1"/>
    <property type="molecule type" value="Genomic_DNA"/>
</dbReference>
<evidence type="ECO:0008006" key="2">
    <source>
        <dbReference type="Google" id="ProtNLM"/>
    </source>
</evidence>
<dbReference type="Gene3D" id="3.40.50.300">
    <property type="entry name" value="P-loop containing nucleotide triphosphate hydrolases"/>
    <property type="match status" value="1"/>
</dbReference>